<sequence>MSAIQEVSRVINADDNGPSVPRSGAIDIMALRASCPQFRILVIGKANAGKTTILHKVCNATPETKPIVYDQNGKEAFSAFQKPTAERGEHNIEHQITYPGSHFIFHDSRGFESGSEGEMEAVRNFLKERSDHELLKDKVHAIWYCVPMDDSRPLSDPELSFFKEGTWGVPVIAIFTKFDAQINIAFGKLLEDGKSDREALQGACQYADKIFREQYLSRLKSVPYRPKEWMCLRDMDKPENNCSELVERTAAAIDDNGLRSLFISVQAKDLKLNIKQAIR</sequence>
<protein>
    <submittedName>
        <fullName evidence="1">Uncharacterized protein</fullName>
    </submittedName>
</protein>
<keyword evidence="2" id="KW-1185">Reference proteome</keyword>
<evidence type="ECO:0000313" key="2">
    <source>
        <dbReference type="Proteomes" id="UP000027265"/>
    </source>
</evidence>
<accession>A0A067PCU4</accession>
<dbReference type="SUPFAM" id="SSF52540">
    <property type="entry name" value="P-loop containing nucleoside triphosphate hydrolases"/>
    <property type="match status" value="1"/>
</dbReference>
<name>A0A067PCU4_9AGAM</name>
<dbReference type="InterPro" id="IPR027417">
    <property type="entry name" value="P-loop_NTPase"/>
</dbReference>
<dbReference type="HOGENOM" id="CLU_023805_1_0_1"/>
<dbReference type="STRING" id="933084.A0A067PCU4"/>
<dbReference type="Proteomes" id="UP000027265">
    <property type="component" value="Unassembled WGS sequence"/>
</dbReference>
<dbReference type="AlphaFoldDB" id="A0A067PCU4"/>
<evidence type="ECO:0000313" key="1">
    <source>
        <dbReference type="EMBL" id="KDQ52738.1"/>
    </source>
</evidence>
<proteinExistence type="predicted"/>
<reference evidence="2" key="1">
    <citation type="journal article" date="2014" name="Proc. Natl. Acad. Sci. U.S.A.">
        <title>Extensive sampling of basidiomycete genomes demonstrates inadequacy of the white-rot/brown-rot paradigm for wood decay fungi.</title>
        <authorList>
            <person name="Riley R."/>
            <person name="Salamov A.A."/>
            <person name="Brown D.W."/>
            <person name="Nagy L.G."/>
            <person name="Floudas D."/>
            <person name="Held B.W."/>
            <person name="Levasseur A."/>
            <person name="Lombard V."/>
            <person name="Morin E."/>
            <person name="Otillar R."/>
            <person name="Lindquist E.A."/>
            <person name="Sun H."/>
            <person name="LaButti K.M."/>
            <person name="Schmutz J."/>
            <person name="Jabbour D."/>
            <person name="Luo H."/>
            <person name="Baker S.E."/>
            <person name="Pisabarro A.G."/>
            <person name="Walton J.D."/>
            <person name="Blanchette R.A."/>
            <person name="Henrissat B."/>
            <person name="Martin F."/>
            <person name="Cullen D."/>
            <person name="Hibbett D.S."/>
            <person name="Grigoriev I.V."/>
        </authorList>
    </citation>
    <scope>NUCLEOTIDE SEQUENCE [LARGE SCALE GENOMIC DNA]</scope>
    <source>
        <strain evidence="2">MUCL 33604</strain>
    </source>
</reference>
<dbReference type="InParanoid" id="A0A067PCU4"/>
<gene>
    <name evidence="1" type="ORF">JAAARDRAFT_702142</name>
</gene>
<organism evidence="1 2">
    <name type="scientific">Jaapia argillacea MUCL 33604</name>
    <dbReference type="NCBI Taxonomy" id="933084"/>
    <lineage>
        <taxon>Eukaryota</taxon>
        <taxon>Fungi</taxon>
        <taxon>Dikarya</taxon>
        <taxon>Basidiomycota</taxon>
        <taxon>Agaricomycotina</taxon>
        <taxon>Agaricomycetes</taxon>
        <taxon>Agaricomycetidae</taxon>
        <taxon>Jaapiales</taxon>
        <taxon>Jaapiaceae</taxon>
        <taxon>Jaapia</taxon>
    </lineage>
</organism>
<dbReference type="OrthoDB" id="59699at2759"/>
<dbReference type="CDD" id="cd00882">
    <property type="entry name" value="Ras_like_GTPase"/>
    <property type="match status" value="1"/>
</dbReference>
<dbReference type="EMBL" id="KL197738">
    <property type="protein sequence ID" value="KDQ52738.1"/>
    <property type="molecule type" value="Genomic_DNA"/>
</dbReference>
<dbReference type="Gene3D" id="3.40.50.300">
    <property type="entry name" value="P-loop containing nucleotide triphosphate hydrolases"/>
    <property type="match status" value="1"/>
</dbReference>